<evidence type="ECO:0000256" key="2">
    <source>
        <dbReference type="SAM" id="Phobius"/>
    </source>
</evidence>
<reference evidence="3 4" key="1">
    <citation type="journal article" date="2015" name="Nature">
        <title>rRNA introns, odd ribosomes, and small enigmatic genomes across a large radiation of phyla.</title>
        <authorList>
            <person name="Brown C.T."/>
            <person name="Hug L.A."/>
            <person name="Thomas B.C."/>
            <person name="Sharon I."/>
            <person name="Castelle C.J."/>
            <person name="Singh A."/>
            <person name="Wilkins M.J."/>
            <person name="Williams K.H."/>
            <person name="Banfield J.F."/>
        </authorList>
    </citation>
    <scope>NUCLEOTIDE SEQUENCE [LARGE SCALE GENOMIC DNA]</scope>
</reference>
<proteinExistence type="predicted"/>
<feature type="transmembrane region" description="Helical" evidence="2">
    <location>
        <begin position="64"/>
        <end position="85"/>
    </location>
</feature>
<accession>A0A0G1R540</accession>
<feature type="compositionally biased region" description="Low complexity" evidence="1">
    <location>
        <begin position="134"/>
        <end position="162"/>
    </location>
</feature>
<dbReference type="Proteomes" id="UP000034922">
    <property type="component" value="Unassembled WGS sequence"/>
</dbReference>
<keyword evidence="2" id="KW-0812">Transmembrane</keyword>
<feature type="compositionally biased region" description="Basic and acidic residues" evidence="1">
    <location>
        <begin position="9"/>
        <end position="26"/>
    </location>
</feature>
<gene>
    <name evidence="3" type="ORF">UX25_C0048G0002</name>
</gene>
<protein>
    <submittedName>
        <fullName evidence="3">Family 18 chitinase</fullName>
    </submittedName>
</protein>
<evidence type="ECO:0000313" key="4">
    <source>
        <dbReference type="Proteomes" id="UP000034922"/>
    </source>
</evidence>
<name>A0A0G1R540_9BACT</name>
<keyword evidence="2" id="KW-0472">Membrane</keyword>
<feature type="region of interest" description="Disordered" evidence="1">
    <location>
        <begin position="1"/>
        <end position="58"/>
    </location>
</feature>
<dbReference type="EMBL" id="LCLM01000048">
    <property type="protein sequence ID" value="KKU15985.1"/>
    <property type="molecule type" value="Genomic_DNA"/>
</dbReference>
<evidence type="ECO:0000256" key="1">
    <source>
        <dbReference type="SAM" id="MobiDB-lite"/>
    </source>
</evidence>
<feature type="region of interest" description="Disordered" evidence="1">
    <location>
        <begin position="122"/>
        <end position="162"/>
    </location>
</feature>
<evidence type="ECO:0000313" key="3">
    <source>
        <dbReference type="EMBL" id="KKU15985.1"/>
    </source>
</evidence>
<organism evidence="3 4">
    <name type="scientific">Candidatus Woesebacteria bacterium GW2011_GWC2_45_9</name>
    <dbReference type="NCBI Taxonomy" id="1618589"/>
    <lineage>
        <taxon>Bacteria</taxon>
        <taxon>Candidatus Woeseibacteriota</taxon>
    </lineage>
</organism>
<sequence>MDETPTPKQEGEPMAKLEKDVAELEKPSSVPAPQPQVSPGPQVTQPQILTPPPPTETTGKKNPVLWIAITLFVLALLAGGAYVVLNTGLLTKEKACTQEVMVCSDGTSVGRVGPNCEFASCPTPTLTPEPTPEASPSETPSATPTATSSATPTATPSASPSP</sequence>
<dbReference type="AlphaFoldDB" id="A0A0G1R540"/>
<keyword evidence="2" id="KW-1133">Transmembrane helix</keyword>
<dbReference type="PATRIC" id="fig|1618589.3.peg.654"/>
<feature type="compositionally biased region" description="Low complexity" evidence="1">
    <location>
        <begin position="39"/>
        <end position="48"/>
    </location>
</feature>
<comment type="caution">
    <text evidence="3">The sequence shown here is derived from an EMBL/GenBank/DDBJ whole genome shotgun (WGS) entry which is preliminary data.</text>
</comment>